<evidence type="ECO:0000256" key="1">
    <source>
        <dbReference type="ARBA" id="ARBA00004429"/>
    </source>
</evidence>
<dbReference type="OrthoDB" id="2085311at2"/>
<comment type="subcellular location">
    <subcellularLocation>
        <location evidence="1">Cell inner membrane</location>
        <topology evidence="1">Multi-pass membrane protein</topology>
    </subcellularLocation>
</comment>
<keyword evidence="4" id="KW-0997">Cell inner membrane</keyword>
<keyword evidence="3" id="KW-1003">Cell membrane</keyword>
<feature type="compositionally biased region" description="Basic and acidic residues" evidence="9">
    <location>
        <begin position="1"/>
        <end position="10"/>
    </location>
</feature>
<sequence>MEEAERRVAADPEALSPEEAARQEREEEAALPPLFRWLDIGFKSLLVALFCVLILAVGANVAGRYLFGFSLAWADELARFLFIWIIFVGAALAFFRGEHISVTYLVERLPRRLAYALGIVKNLLVLVILLVILLGAWQVMTVRPGTSALLNVPLNWVNVSVPIGAGLMVLMCVYRIVLDIWALAKREG</sequence>
<name>A0A4R1B6U3_9ACTN</name>
<dbReference type="InterPro" id="IPR007387">
    <property type="entry name" value="TRAP_DctQ"/>
</dbReference>
<dbReference type="GO" id="GO:0015740">
    <property type="term" value="P:C4-dicarboxylate transport"/>
    <property type="evidence" value="ECO:0007669"/>
    <property type="project" value="TreeGrafter"/>
</dbReference>
<keyword evidence="5 10" id="KW-0812">Transmembrane</keyword>
<evidence type="ECO:0000256" key="2">
    <source>
        <dbReference type="ARBA" id="ARBA00022448"/>
    </source>
</evidence>
<evidence type="ECO:0000256" key="9">
    <source>
        <dbReference type="SAM" id="MobiDB-lite"/>
    </source>
</evidence>
<accession>A0A4R1B6U3</accession>
<keyword evidence="2" id="KW-0813">Transport</keyword>
<dbReference type="PANTHER" id="PTHR35011">
    <property type="entry name" value="2,3-DIKETO-L-GULONATE TRAP TRANSPORTER SMALL PERMEASE PROTEIN YIAM"/>
    <property type="match status" value="1"/>
</dbReference>
<feature type="transmembrane region" description="Helical" evidence="10">
    <location>
        <begin position="115"/>
        <end position="139"/>
    </location>
</feature>
<keyword evidence="6 10" id="KW-1133">Transmembrane helix</keyword>
<feature type="transmembrane region" description="Helical" evidence="10">
    <location>
        <begin position="159"/>
        <end position="184"/>
    </location>
</feature>
<evidence type="ECO:0000256" key="6">
    <source>
        <dbReference type="ARBA" id="ARBA00022989"/>
    </source>
</evidence>
<dbReference type="AlphaFoldDB" id="A0A4R1B6U3"/>
<keyword evidence="13" id="KW-1185">Reference proteome</keyword>
<comment type="similarity">
    <text evidence="8">Belongs to the TRAP transporter small permease family.</text>
</comment>
<organism evidence="12 13">
    <name type="scientific">Rubrobacter taiwanensis</name>
    <dbReference type="NCBI Taxonomy" id="185139"/>
    <lineage>
        <taxon>Bacteria</taxon>
        <taxon>Bacillati</taxon>
        <taxon>Actinomycetota</taxon>
        <taxon>Rubrobacteria</taxon>
        <taxon>Rubrobacterales</taxon>
        <taxon>Rubrobacteraceae</taxon>
        <taxon>Rubrobacter</taxon>
    </lineage>
</organism>
<reference evidence="12 13" key="1">
    <citation type="submission" date="2019-03" db="EMBL/GenBank/DDBJ databases">
        <title>Whole genome sequence of a novel Rubrobacter taiwanensis strain, isolated from Yellowstone National Park.</title>
        <authorList>
            <person name="Freed S."/>
            <person name="Ramaley R.F."/>
            <person name="Kyndt J.A."/>
        </authorList>
    </citation>
    <scope>NUCLEOTIDE SEQUENCE [LARGE SCALE GENOMIC DNA]</scope>
    <source>
        <strain evidence="12 13">Yellowstone</strain>
    </source>
</reference>
<gene>
    <name evidence="12" type="ORF">E0L93_15030</name>
</gene>
<dbReference type="Pfam" id="PF04290">
    <property type="entry name" value="DctQ"/>
    <property type="match status" value="1"/>
</dbReference>
<dbReference type="Proteomes" id="UP000295244">
    <property type="component" value="Unassembled WGS sequence"/>
</dbReference>
<dbReference type="InterPro" id="IPR055348">
    <property type="entry name" value="DctQ"/>
</dbReference>
<dbReference type="RefSeq" id="WP_132692900.1">
    <property type="nucleotide sequence ID" value="NZ_SKBU01000040.1"/>
</dbReference>
<evidence type="ECO:0000313" key="12">
    <source>
        <dbReference type="EMBL" id="TCJ13480.1"/>
    </source>
</evidence>
<protein>
    <submittedName>
        <fullName evidence="12">TRAP transporter small permease</fullName>
    </submittedName>
</protein>
<proteinExistence type="inferred from homology"/>
<dbReference type="GO" id="GO:0022857">
    <property type="term" value="F:transmembrane transporter activity"/>
    <property type="evidence" value="ECO:0007669"/>
    <property type="project" value="TreeGrafter"/>
</dbReference>
<keyword evidence="7 10" id="KW-0472">Membrane</keyword>
<evidence type="ECO:0000256" key="8">
    <source>
        <dbReference type="ARBA" id="ARBA00038436"/>
    </source>
</evidence>
<feature type="transmembrane region" description="Helical" evidence="10">
    <location>
        <begin position="77"/>
        <end position="95"/>
    </location>
</feature>
<feature type="domain" description="Tripartite ATP-independent periplasmic transporters DctQ component" evidence="11">
    <location>
        <begin position="53"/>
        <end position="179"/>
    </location>
</feature>
<evidence type="ECO:0000256" key="4">
    <source>
        <dbReference type="ARBA" id="ARBA00022519"/>
    </source>
</evidence>
<evidence type="ECO:0000256" key="5">
    <source>
        <dbReference type="ARBA" id="ARBA00022692"/>
    </source>
</evidence>
<evidence type="ECO:0000259" key="11">
    <source>
        <dbReference type="Pfam" id="PF04290"/>
    </source>
</evidence>
<dbReference type="EMBL" id="SKBU01000040">
    <property type="protein sequence ID" value="TCJ13480.1"/>
    <property type="molecule type" value="Genomic_DNA"/>
</dbReference>
<feature type="transmembrane region" description="Helical" evidence="10">
    <location>
        <begin position="45"/>
        <end position="65"/>
    </location>
</feature>
<evidence type="ECO:0000256" key="3">
    <source>
        <dbReference type="ARBA" id="ARBA00022475"/>
    </source>
</evidence>
<evidence type="ECO:0000256" key="10">
    <source>
        <dbReference type="SAM" id="Phobius"/>
    </source>
</evidence>
<evidence type="ECO:0000256" key="7">
    <source>
        <dbReference type="ARBA" id="ARBA00023136"/>
    </source>
</evidence>
<evidence type="ECO:0000313" key="13">
    <source>
        <dbReference type="Proteomes" id="UP000295244"/>
    </source>
</evidence>
<comment type="caution">
    <text evidence="12">The sequence shown here is derived from an EMBL/GenBank/DDBJ whole genome shotgun (WGS) entry which is preliminary data.</text>
</comment>
<dbReference type="GO" id="GO:0005886">
    <property type="term" value="C:plasma membrane"/>
    <property type="evidence" value="ECO:0007669"/>
    <property type="project" value="UniProtKB-SubCell"/>
</dbReference>
<dbReference type="PANTHER" id="PTHR35011:SF2">
    <property type="entry name" value="2,3-DIKETO-L-GULONATE TRAP TRANSPORTER SMALL PERMEASE PROTEIN YIAM"/>
    <property type="match status" value="1"/>
</dbReference>
<feature type="region of interest" description="Disordered" evidence="9">
    <location>
        <begin position="1"/>
        <end position="22"/>
    </location>
</feature>